<comment type="caution">
    <text evidence="1">The sequence shown here is derived from an EMBL/GenBank/DDBJ whole genome shotgun (WGS) entry which is preliminary data.</text>
</comment>
<accession>X1HI30</accession>
<organism evidence="1">
    <name type="scientific">marine sediment metagenome</name>
    <dbReference type="NCBI Taxonomy" id="412755"/>
    <lineage>
        <taxon>unclassified sequences</taxon>
        <taxon>metagenomes</taxon>
        <taxon>ecological metagenomes</taxon>
    </lineage>
</organism>
<name>X1HI30_9ZZZZ</name>
<feature type="non-terminal residue" evidence="1">
    <location>
        <position position="32"/>
    </location>
</feature>
<sequence length="32" mass="3782">MFLPVHELPLSAKRDMKSWTLGLENDKTLRRV</sequence>
<dbReference type="EMBL" id="BARU01022430">
    <property type="protein sequence ID" value="GAH56720.1"/>
    <property type="molecule type" value="Genomic_DNA"/>
</dbReference>
<evidence type="ECO:0000313" key="1">
    <source>
        <dbReference type="EMBL" id="GAH56720.1"/>
    </source>
</evidence>
<gene>
    <name evidence="1" type="ORF">S03H2_36539</name>
</gene>
<proteinExistence type="predicted"/>
<protein>
    <submittedName>
        <fullName evidence="1">Uncharacterized protein</fullName>
    </submittedName>
</protein>
<dbReference type="AlphaFoldDB" id="X1HI30"/>
<reference evidence="1" key="1">
    <citation type="journal article" date="2014" name="Front. Microbiol.">
        <title>High frequency of phylogenetically diverse reductive dehalogenase-homologous genes in deep subseafloor sedimentary metagenomes.</title>
        <authorList>
            <person name="Kawai M."/>
            <person name="Futagami T."/>
            <person name="Toyoda A."/>
            <person name="Takaki Y."/>
            <person name="Nishi S."/>
            <person name="Hori S."/>
            <person name="Arai W."/>
            <person name="Tsubouchi T."/>
            <person name="Morono Y."/>
            <person name="Uchiyama I."/>
            <person name="Ito T."/>
            <person name="Fujiyama A."/>
            <person name="Inagaki F."/>
            <person name="Takami H."/>
        </authorList>
    </citation>
    <scope>NUCLEOTIDE SEQUENCE</scope>
    <source>
        <strain evidence="1">Expedition CK06-06</strain>
    </source>
</reference>